<dbReference type="RefSeq" id="XP_003072685.1">
    <property type="nucleotide sequence ID" value="XM_003072639.1"/>
</dbReference>
<dbReference type="EMBL" id="CP001945">
    <property type="protein sequence ID" value="ADM11325.1"/>
    <property type="molecule type" value="Genomic_DNA"/>
</dbReference>
<gene>
    <name evidence="1" type="ORF">Eint_040340</name>
</gene>
<organism evidence="1 2">
    <name type="scientific">Encephalitozoon intestinalis (strain ATCC 50506)</name>
    <name type="common">Microsporidian parasite</name>
    <name type="synonym">Septata intestinalis</name>
    <dbReference type="NCBI Taxonomy" id="876142"/>
    <lineage>
        <taxon>Eukaryota</taxon>
        <taxon>Fungi</taxon>
        <taxon>Fungi incertae sedis</taxon>
        <taxon>Microsporidia</taxon>
        <taxon>Unikaryonidae</taxon>
        <taxon>Encephalitozoon</taxon>
    </lineage>
</organism>
<evidence type="ECO:0000313" key="1">
    <source>
        <dbReference type="EMBL" id="ADM11325.1"/>
    </source>
</evidence>
<protein>
    <submittedName>
        <fullName evidence="1">Uncharacterized protein</fullName>
    </submittedName>
</protein>
<keyword evidence="2" id="KW-1185">Reference proteome</keyword>
<dbReference type="HOGENOM" id="CLU_363295_0_0_1"/>
<name>E0S6J0_ENCIT</name>
<dbReference type="KEGG" id="ein:Eint_040340"/>
<sequence>MEIRKRSRIVRALVALLALTSGAVTIIASIAKLQNYIKFSPENDGRLDEFGFHRSSLEVSVEEFGCISLRFSDIKEDYFSIGEKEGREEKERLYLEFIINTLGQISLQKDDEGISEKKDLSREKENLRILVCEIRYNICKNSKLAGIKGKTSSDPSSVALRRFLGLDRNFLSHCDLETEETKKMLKVIQGHWPFRLEDVECKVFGKTLPLKGYVASILANYLLECKIEKQKRMARDANILMRIETSGEVENTKPSEFVILNDGECMSPETYMNIVREILFLAKYKNIISSLSEAKENPLCADELWFLLQKCKNSFNRNLSYKFDRILDSKPRGNLEAENGQNCKVDNSLAGFLGVSEDFRDGELRQIKEKDISILEHYQNFLSEMVDEKVYYHILDAKKAIKVKDYMAVLLLRNYKDKIYKLAGEIEKKNVSLVKINGRSIEMRRYLWFLVRLMHRAESLSNSASNKELSNGLRKLRENFILYIELLIHGRRIDHLDPPSRAVLRLLGKGEIESINTEDIEPEHSYIFENEELCISSRNNVFSTKCNLNGTEVSLGSYAVSVISKYLKEYGKYNKEKEDSDSNVFRNVNEALSIRYEDGRPVGTEYFVMVRSMFRKAFCYELEHLLRKAIFDDEPGSSIIKYYLDWKIRNIDEFFLKAFRITMNIFDQGGKRVPSHAASMIERILGNDVFFMGNIRPKPKDEKLFKSILFRFPRKYKKIECYFGNKKFRLVNLVGKAIVEYLRSDPDGHEGLSLELERSLVPETASYEE</sequence>
<dbReference type="AlphaFoldDB" id="E0S6J0"/>
<evidence type="ECO:0000313" key="2">
    <source>
        <dbReference type="Proteomes" id="UP000002313"/>
    </source>
</evidence>
<dbReference type="OrthoDB" id="2193072at2759"/>
<dbReference type="Proteomes" id="UP000002313">
    <property type="component" value="Chromosome IV"/>
</dbReference>
<reference evidence="1 2" key="2">
    <citation type="journal article" date="2012" name="Proc. Natl. Acad. Sci. U.S.A.">
        <title>Gain and loss of multiple functionally related, horizontally transferred genes in the reduced genomes of two microsporidian parasites.</title>
        <authorList>
            <person name="Pombert J.-F."/>
            <person name="Selman M."/>
            <person name="Burki F."/>
            <person name="Bardell F.T."/>
            <person name="Farinelli L."/>
            <person name="Solter L.F."/>
            <person name="Whitman D.W."/>
            <person name="Weiss L.M."/>
            <person name="Corradi N."/>
            <person name="Keeling P.J."/>
        </authorList>
    </citation>
    <scope>NUCLEOTIDE SEQUENCE [LARGE SCALE GENOMIC DNA]</scope>
    <source>
        <strain evidence="1 2">ATCC 50506</strain>
    </source>
</reference>
<proteinExistence type="predicted"/>
<dbReference type="VEuPathDB" id="MicrosporidiaDB:Eint_040340"/>
<accession>E0S6J0</accession>
<dbReference type="GeneID" id="9699087"/>
<reference evidence="1 2" key="1">
    <citation type="journal article" date="2010" name="Nat. Commun.">
        <title>The complete sequence of the smallest known nuclear genome from the microsporidian Encephalitozoon intestinalis.</title>
        <authorList>
            <person name="Corradi N."/>
            <person name="Pombert J.-F."/>
            <person name="Farinelli L."/>
            <person name="Didier E.S."/>
            <person name="Keeling P.J."/>
        </authorList>
    </citation>
    <scope>NUCLEOTIDE SEQUENCE [LARGE SCALE GENOMIC DNA]</scope>
    <source>
        <strain evidence="1 2">ATCC 50506</strain>
    </source>
</reference>